<accession>A0A816DHE3</accession>
<keyword evidence="3" id="KW-1185">Reference proteome</keyword>
<evidence type="ECO:0000313" key="3">
    <source>
        <dbReference type="Proteomes" id="UP000663828"/>
    </source>
</evidence>
<dbReference type="AlphaFoldDB" id="A0A816DHE3"/>
<dbReference type="Proteomes" id="UP000663828">
    <property type="component" value="Unassembled WGS sequence"/>
</dbReference>
<sequence length="80" mass="9403">MCEIVCAMNYIKQQKQKMLKPNAPPNAQKDLHDNKVWEETKYPGYYATVGSGGKEPAGTCWNREELYRNRFRFQRIESSE</sequence>
<organism evidence="2 3">
    <name type="scientific">Adineta ricciae</name>
    <name type="common">Rotifer</name>
    <dbReference type="NCBI Taxonomy" id="249248"/>
    <lineage>
        <taxon>Eukaryota</taxon>
        <taxon>Metazoa</taxon>
        <taxon>Spiralia</taxon>
        <taxon>Gnathifera</taxon>
        <taxon>Rotifera</taxon>
        <taxon>Eurotatoria</taxon>
        <taxon>Bdelloidea</taxon>
        <taxon>Adinetida</taxon>
        <taxon>Adinetidae</taxon>
        <taxon>Adineta</taxon>
    </lineage>
</organism>
<name>A0A816DHE3_ADIRI</name>
<evidence type="ECO:0000313" key="1">
    <source>
        <dbReference type="EMBL" id="CAF1462384.1"/>
    </source>
</evidence>
<protein>
    <submittedName>
        <fullName evidence="2">Uncharacterized protein</fullName>
    </submittedName>
</protein>
<reference evidence="2" key="1">
    <citation type="submission" date="2021-02" db="EMBL/GenBank/DDBJ databases">
        <authorList>
            <person name="Nowell W R."/>
        </authorList>
    </citation>
    <scope>NUCLEOTIDE SEQUENCE</scope>
</reference>
<comment type="caution">
    <text evidence="2">The sequence shown here is derived from an EMBL/GenBank/DDBJ whole genome shotgun (WGS) entry which is preliminary data.</text>
</comment>
<evidence type="ECO:0000313" key="2">
    <source>
        <dbReference type="EMBL" id="CAF1636457.1"/>
    </source>
</evidence>
<dbReference type="EMBL" id="CAJNOJ010000480">
    <property type="protein sequence ID" value="CAF1462384.1"/>
    <property type="molecule type" value="Genomic_DNA"/>
</dbReference>
<dbReference type="Proteomes" id="UP000663852">
    <property type="component" value="Unassembled WGS sequence"/>
</dbReference>
<proteinExistence type="predicted"/>
<dbReference type="EMBL" id="CAJNOR010008702">
    <property type="protein sequence ID" value="CAF1636457.1"/>
    <property type="molecule type" value="Genomic_DNA"/>
</dbReference>
<gene>
    <name evidence="1" type="ORF">EDS130_LOCUS40243</name>
    <name evidence="2" type="ORF">XAT740_LOCUS52563</name>
</gene>